<organism evidence="3">
    <name type="scientific">Selaginella moellendorffii</name>
    <name type="common">Spikemoss</name>
    <dbReference type="NCBI Taxonomy" id="88036"/>
    <lineage>
        <taxon>Eukaryota</taxon>
        <taxon>Viridiplantae</taxon>
        <taxon>Streptophyta</taxon>
        <taxon>Embryophyta</taxon>
        <taxon>Tracheophyta</taxon>
        <taxon>Lycopodiopsida</taxon>
        <taxon>Selaginellales</taxon>
        <taxon>Selaginellaceae</taxon>
        <taxon>Selaginella</taxon>
    </lineage>
</organism>
<evidence type="ECO:0000313" key="2">
    <source>
        <dbReference type="EMBL" id="EFJ25337.1"/>
    </source>
</evidence>
<gene>
    <name evidence="2" type="ORF">SELMODRAFT_99665</name>
</gene>
<sequence length="115" mass="13030">MGVSIWFVRINSQYILIYNVQIMQSDCNLVLYRTSDNKPLWASRTDKKASGCYVLLQGNGNLVIFNDADVAVWDSDTIDVSSKDDEQYRLVTQNDGNVVIYTSDNKATWATHTVN</sequence>
<dbReference type="InParanoid" id="D8RR50"/>
<dbReference type="HOGENOM" id="CLU_164480_0_1_1"/>
<dbReference type="PROSITE" id="PS50927">
    <property type="entry name" value="BULB_LECTIN"/>
    <property type="match status" value="1"/>
</dbReference>
<dbReference type="Gene3D" id="2.90.10.10">
    <property type="entry name" value="Bulb-type lectin domain"/>
    <property type="match status" value="2"/>
</dbReference>
<dbReference type="AlphaFoldDB" id="D8RR50"/>
<evidence type="ECO:0000313" key="3">
    <source>
        <dbReference type="Proteomes" id="UP000001514"/>
    </source>
</evidence>
<dbReference type="Proteomes" id="UP000001514">
    <property type="component" value="Unassembled WGS sequence"/>
</dbReference>
<feature type="domain" description="Bulb-type lectin" evidence="1">
    <location>
        <begin position="1"/>
        <end position="113"/>
    </location>
</feature>
<evidence type="ECO:0000259" key="1">
    <source>
        <dbReference type="PROSITE" id="PS50927"/>
    </source>
</evidence>
<accession>D8RR50</accession>
<dbReference type="CDD" id="cd00028">
    <property type="entry name" value="B_lectin"/>
    <property type="match status" value="1"/>
</dbReference>
<dbReference type="InterPro" id="IPR036426">
    <property type="entry name" value="Bulb-type_lectin_dom_sf"/>
</dbReference>
<dbReference type="SMART" id="SM00108">
    <property type="entry name" value="B_lectin"/>
    <property type="match status" value="1"/>
</dbReference>
<keyword evidence="3" id="KW-1185">Reference proteome</keyword>
<proteinExistence type="predicted"/>
<dbReference type="Gramene" id="EFJ25337">
    <property type="protein sequence ID" value="EFJ25337"/>
    <property type="gene ID" value="SELMODRAFT_99665"/>
</dbReference>
<dbReference type="EMBL" id="GL377587">
    <property type="protein sequence ID" value="EFJ25337.1"/>
    <property type="molecule type" value="Genomic_DNA"/>
</dbReference>
<dbReference type="eggNOG" id="ENOG502S2JF">
    <property type="taxonomic scope" value="Eukaryota"/>
</dbReference>
<protein>
    <recommendedName>
        <fullName evidence="1">Bulb-type lectin domain-containing protein</fullName>
    </recommendedName>
</protein>
<dbReference type="SUPFAM" id="SSF51110">
    <property type="entry name" value="alpha-D-mannose-specific plant lectins"/>
    <property type="match status" value="1"/>
</dbReference>
<dbReference type="InterPro" id="IPR001480">
    <property type="entry name" value="Bulb-type_lectin_dom"/>
</dbReference>
<reference evidence="2 3" key="1">
    <citation type="journal article" date="2011" name="Science">
        <title>The Selaginella genome identifies genetic changes associated with the evolution of vascular plants.</title>
        <authorList>
            <person name="Banks J.A."/>
            <person name="Nishiyama T."/>
            <person name="Hasebe M."/>
            <person name="Bowman J.L."/>
            <person name="Gribskov M."/>
            <person name="dePamphilis C."/>
            <person name="Albert V.A."/>
            <person name="Aono N."/>
            <person name="Aoyama T."/>
            <person name="Ambrose B.A."/>
            <person name="Ashton N.W."/>
            <person name="Axtell M.J."/>
            <person name="Barker E."/>
            <person name="Barker M.S."/>
            <person name="Bennetzen J.L."/>
            <person name="Bonawitz N.D."/>
            <person name="Chapple C."/>
            <person name="Cheng C."/>
            <person name="Correa L.G."/>
            <person name="Dacre M."/>
            <person name="DeBarry J."/>
            <person name="Dreyer I."/>
            <person name="Elias M."/>
            <person name="Engstrom E.M."/>
            <person name="Estelle M."/>
            <person name="Feng L."/>
            <person name="Finet C."/>
            <person name="Floyd S.K."/>
            <person name="Frommer W.B."/>
            <person name="Fujita T."/>
            <person name="Gramzow L."/>
            <person name="Gutensohn M."/>
            <person name="Harholt J."/>
            <person name="Hattori M."/>
            <person name="Heyl A."/>
            <person name="Hirai T."/>
            <person name="Hiwatashi Y."/>
            <person name="Ishikawa M."/>
            <person name="Iwata M."/>
            <person name="Karol K.G."/>
            <person name="Koehler B."/>
            <person name="Kolukisaoglu U."/>
            <person name="Kubo M."/>
            <person name="Kurata T."/>
            <person name="Lalonde S."/>
            <person name="Li K."/>
            <person name="Li Y."/>
            <person name="Litt A."/>
            <person name="Lyons E."/>
            <person name="Manning G."/>
            <person name="Maruyama T."/>
            <person name="Michael T.P."/>
            <person name="Mikami K."/>
            <person name="Miyazaki S."/>
            <person name="Morinaga S."/>
            <person name="Murata T."/>
            <person name="Mueller-Roeber B."/>
            <person name="Nelson D.R."/>
            <person name="Obara M."/>
            <person name="Oguri Y."/>
            <person name="Olmstead R.G."/>
            <person name="Onodera N."/>
            <person name="Petersen B.L."/>
            <person name="Pils B."/>
            <person name="Prigge M."/>
            <person name="Rensing S.A."/>
            <person name="Riano-Pachon D.M."/>
            <person name="Roberts A.W."/>
            <person name="Sato Y."/>
            <person name="Scheller H.V."/>
            <person name="Schulz B."/>
            <person name="Schulz C."/>
            <person name="Shakirov E.V."/>
            <person name="Shibagaki N."/>
            <person name="Shinohara N."/>
            <person name="Shippen D.E."/>
            <person name="Soerensen I."/>
            <person name="Sotooka R."/>
            <person name="Sugimoto N."/>
            <person name="Sugita M."/>
            <person name="Sumikawa N."/>
            <person name="Tanurdzic M."/>
            <person name="Theissen G."/>
            <person name="Ulvskov P."/>
            <person name="Wakazuki S."/>
            <person name="Weng J.K."/>
            <person name="Willats W.W."/>
            <person name="Wipf D."/>
            <person name="Wolf P.G."/>
            <person name="Yang L."/>
            <person name="Zimmer A.D."/>
            <person name="Zhu Q."/>
            <person name="Mitros T."/>
            <person name="Hellsten U."/>
            <person name="Loque D."/>
            <person name="Otillar R."/>
            <person name="Salamov A."/>
            <person name="Schmutz J."/>
            <person name="Shapiro H."/>
            <person name="Lindquist E."/>
            <person name="Lucas S."/>
            <person name="Rokhsar D."/>
            <person name="Grigoriev I.V."/>
        </authorList>
    </citation>
    <scope>NUCLEOTIDE SEQUENCE [LARGE SCALE GENOMIC DNA]</scope>
</reference>
<dbReference type="KEGG" id="smo:SELMODRAFT_99665"/>
<name>D8RR50_SELML</name>
<dbReference type="OMA" id="ATWATHT"/>